<dbReference type="GO" id="GO:0102039">
    <property type="term" value="F:NADH-dependent peroxiredoxin activity"/>
    <property type="evidence" value="ECO:0007669"/>
    <property type="project" value="InterPro"/>
</dbReference>
<evidence type="ECO:0000256" key="10">
    <source>
        <dbReference type="PIRSR" id="PIRSR000238-2"/>
    </source>
</evidence>
<dbReference type="GO" id="GO:0016668">
    <property type="term" value="F:oxidoreductase activity, acting on a sulfur group of donors, NAD(P) as acceptor"/>
    <property type="evidence" value="ECO:0007669"/>
    <property type="project" value="UniProtKB-ARBA"/>
</dbReference>
<evidence type="ECO:0000256" key="4">
    <source>
        <dbReference type="ARBA" id="ARBA00022827"/>
    </source>
</evidence>
<feature type="domain" description="Thioredoxin-like fold" evidence="12">
    <location>
        <begin position="124"/>
        <end position="184"/>
    </location>
</feature>
<keyword evidence="3" id="KW-0285">Flavoprotein</keyword>
<dbReference type="InterPro" id="IPR008255">
    <property type="entry name" value="Pyr_nucl-diS_OxRdtase_2_AS"/>
</dbReference>
<feature type="binding site" evidence="9">
    <location>
        <begin position="354"/>
        <end position="368"/>
    </location>
    <ligand>
        <name>NAD(+)</name>
        <dbReference type="ChEBI" id="CHEBI:57540"/>
    </ligand>
</feature>
<dbReference type="InterPro" id="IPR044141">
    <property type="entry name" value="AhpF_NTD_C"/>
</dbReference>
<dbReference type="SUPFAM" id="SSF52833">
    <property type="entry name" value="Thioredoxin-like"/>
    <property type="match status" value="2"/>
</dbReference>
<dbReference type="CDD" id="cd03026">
    <property type="entry name" value="AhpF_NTD_C"/>
    <property type="match status" value="1"/>
</dbReference>
<evidence type="ECO:0000259" key="11">
    <source>
        <dbReference type="Pfam" id="PF07992"/>
    </source>
</evidence>
<dbReference type="Proteomes" id="UP000030146">
    <property type="component" value="Unassembled WGS sequence"/>
</dbReference>
<dbReference type="Pfam" id="PF13192">
    <property type="entry name" value="Thioredoxin_3"/>
    <property type="match status" value="1"/>
</dbReference>
<dbReference type="Gene3D" id="3.50.50.60">
    <property type="entry name" value="FAD/NAD(P)-binding domain"/>
    <property type="match status" value="2"/>
</dbReference>
<organism evidence="13 14">
    <name type="scientific">Porphyromonas gulae</name>
    <dbReference type="NCBI Taxonomy" id="111105"/>
    <lineage>
        <taxon>Bacteria</taxon>
        <taxon>Pseudomonadati</taxon>
        <taxon>Bacteroidota</taxon>
        <taxon>Bacteroidia</taxon>
        <taxon>Bacteroidales</taxon>
        <taxon>Porphyromonadaceae</taxon>
        <taxon>Porphyromonas</taxon>
    </lineage>
</organism>
<dbReference type="InterPro" id="IPR036188">
    <property type="entry name" value="FAD/NAD-bd_sf"/>
</dbReference>
<comment type="cofactor">
    <cofactor evidence="9">
        <name>FAD</name>
        <dbReference type="ChEBI" id="CHEBI:57692"/>
    </cofactor>
    <text evidence="9">Binds 1 FAD per subunit.</text>
</comment>
<dbReference type="FunFam" id="3.50.50.60:FF:000007">
    <property type="entry name" value="Alkyl hydroperoxide reductase, F subunit"/>
    <property type="match status" value="1"/>
</dbReference>
<dbReference type="GO" id="GO:0050660">
    <property type="term" value="F:flavin adenine dinucleotide binding"/>
    <property type="evidence" value="ECO:0007669"/>
    <property type="project" value="InterPro"/>
</dbReference>
<keyword evidence="6 9" id="KW-0520">NAD</keyword>
<feature type="binding site" evidence="9">
    <location>
        <begin position="214"/>
        <end position="229"/>
    </location>
    <ligand>
        <name>FAD</name>
        <dbReference type="ChEBI" id="CHEBI:57692"/>
    </ligand>
</feature>
<dbReference type="Pfam" id="PF07992">
    <property type="entry name" value="Pyr_redox_2"/>
    <property type="match status" value="1"/>
</dbReference>
<dbReference type="PRINTS" id="PR00469">
    <property type="entry name" value="PNDRDTASEII"/>
</dbReference>
<keyword evidence="7 10" id="KW-1015">Disulfide bond</keyword>
<sequence>MLDKDTLAQVGSYFAQLKKSYTLRLNAHASHPSYNEAKEMLDGLASVSDHVRAEYNAADGFRIDLLVDGADSGIGFRGIPGGHEFTSLLLAILNNDGIGRNIPDEGVQDRIRRINGPIELKTYVSLSCTNCPDVVQTLNMIAILNPTISHTMVDGSFFPDEVESLGIASVPTVMAGDEVIHVGRGDMAALLNKIEAKYGSVPAESADKTPRRFDLLVVGGGPAGSAAAIYSARKGLKVAIVAERVGGQVNETVGIENLISVPYTTGSELASNLNSHIKANTISLFEARTVSSITQEEGISRVEVTSGEVFTAPALIMATGASWRKLGVPGEKEYTGNGVAYCAHCDGPFFKGKRVAVVGGGNSGLEAAIDLAGICEHVTVVEFLDVLKADEVLQKKARETANIDILLSTATKEIMGNGQKVEGILLTDRNTGEEKQIALSGVFVQIGLAANTALVKDLVETNSRGEVLIDTSCRTNTPGIYAAGDCTTVPYKQIVIAMGEGAKAALSAFEDRIRG</sequence>
<dbReference type="NCBIfam" id="TIGR03140">
    <property type="entry name" value="AhpF"/>
    <property type="match status" value="1"/>
</dbReference>
<evidence type="ECO:0000313" key="14">
    <source>
        <dbReference type="Proteomes" id="UP000030146"/>
    </source>
</evidence>
<dbReference type="PROSITE" id="PS00573">
    <property type="entry name" value="PYRIDINE_REDOX_2"/>
    <property type="match status" value="1"/>
</dbReference>
<dbReference type="PRINTS" id="PR00368">
    <property type="entry name" value="FADPNR"/>
</dbReference>
<feature type="domain" description="FAD/NAD(P)-binding" evidence="11">
    <location>
        <begin position="213"/>
        <end position="501"/>
    </location>
</feature>
<dbReference type="GO" id="GO:0005829">
    <property type="term" value="C:cytosol"/>
    <property type="evidence" value="ECO:0007669"/>
    <property type="project" value="UniProtKB-ARBA"/>
</dbReference>
<evidence type="ECO:0000256" key="6">
    <source>
        <dbReference type="ARBA" id="ARBA00023027"/>
    </source>
</evidence>
<proteinExistence type="inferred from homology"/>
<dbReference type="GO" id="GO:0051287">
    <property type="term" value="F:NAD binding"/>
    <property type="evidence" value="ECO:0007669"/>
    <property type="project" value="InterPro"/>
</dbReference>
<dbReference type="InterPro" id="IPR023753">
    <property type="entry name" value="FAD/NAD-binding_dom"/>
</dbReference>
<evidence type="ECO:0000256" key="2">
    <source>
        <dbReference type="ARBA" id="ARBA00011738"/>
    </source>
</evidence>
<dbReference type="CDD" id="cd02974">
    <property type="entry name" value="AhpF_NTD_N"/>
    <property type="match status" value="1"/>
</dbReference>
<comment type="similarity">
    <text evidence="1">Belongs to the class-II pyridine nucleotide-disulfide oxidoreductase family.</text>
</comment>
<dbReference type="InterPro" id="IPR036249">
    <property type="entry name" value="Thioredoxin-like_sf"/>
</dbReference>
<keyword evidence="9" id="KW-0521">NADP</keyword>
<dbReference type="PROSITE" id="PS51354">
    <property type="entry name" value="GLUTAREDOXIN_2"/>
    <property type="match status" value="1"/>
</dbReference>
<dbReference type="PANTHER" id="PTHR48105">
    <property type="entry name" value="THIOREDOXIN REDUCTASE 1-RELATED-RELATED"/>
    <property type="match status" value="1"/>
</dbReference>
<keyword evidence="14" id="KW-1185">Reference proteome</keyword>
<comment type="subunit">
    <text evidence="2">Homodimer.</text>
</comment>
<gene>
    <name evidence="13" type="ORF">HR15_09495</name>
</gene>
<feature type="binding site" evidence="9">
    <location>
        <begin position="475"/>
        <end position="485"/>
    </location>
    <ligand>
        <name>FAD</name>
        <dbReference type="ChEBI" id="CHEBI:57692"/>
    </ligand>
</feature>
<evidence type="ECO:0000256" key="1">
    <source>
        <dbReference type="ARBA" id="ARBA00009333"/>
    </source>
</evidence>
<evidence type="ECO:0000256" key="7">
    <source>
        <dbReference type="ARBA" id="ARBA00023157"/>
    </source>
</evidence>
<evidence type="ECO:0000256" key="8">
    <source>
        <dbReference type="ARBA" id="ARBA00023284"/>
    </source>
</evidence>
<dbReference type="EMBL" id="JRAK01000124">
    <property type="protein sequence ID" value="KGN85616.1"/>
    <property type="molecule type" value="Genomic_DNA"/>
</dbReference>
<dbReference type="InterPro" id="IPR012336">
    <property type="entry name" value="Thioredoxin-like_fold"/>
</dbReference>
<evidence type="ECO:0000256" key="3">
    <source>
        <dbReference type="ARBA" id="ARBA00022630"/>
    </source>
</evidence>
<keyword evidence="4 9" id="KW-0274">FAD</keyword>
<keyword evidence="5" id="KW-0560">Oxidoreductase</keyword>
<comment type="caution">
    <text evidence="13">The sequence shown here is derived from an EMBL/GenBank/DDBJ whole genome shotgun (WGS) entry which is preliminary data.</text>
</comment>
<reference evidence="13 14" key="1">
    <citation type="submission" date="2014-08" db="EMBL/GenBank/DDBJ databases">
        <title>Porphyromonas gulae strain:COT-052_OH3439 Genome sequencing.</title>
        <authorList>
            <person name="Wallis C."/>
            <person name="Deusch O."/>
            <person name="O'Flynn C."/>
            <person name="Davis I."/>
            <person name="Jospin G."/>
            <person name="Darling A.E."/>
            <person name="Coil D.A."/>
            <person name="Alexiev A."/>
            <person name="Horsfall A."/>
            <person name="Kirkwood N."/>
            <person name="Harris S."/>
            <person name="Eisen J.A."/>
        </authorList>
    </citation>
    <scope>NUCLEOTIDE SEQUENCE [LARGE SCALE GENOMIC DNA]</scope>
    <source>
        <strain evidence="14">COT-052 OH3439</strain>
    </source>
</reference>
<protein>
    <submittedName>
        <fullName evidence="13">NADH dehydrogenase</fullName>
    </submittedName>
</protein>
<dbReference type="RefSeq" id="WP_039426013.1">
    <property type="nucleotide sequence ID" value="NZ_JRAK01000124.1"/>
</dbReference>
<dbReference type="GO" id="GO:0000302">
    <property type="term" value="P:response to reactive oxygen species"/>
    <property type="evidence" value="ECO:0007669"/>
    <property type="project" value="InterPro"/>
</dbReference>
<dbReference type="InterPro" id="IPR050097">
    <property type="entry name" value="Ferredoxin-NADP_redctase_2"/>
</dbReference>
<dbReference type="InterPro" id="IPR012081">
    <property type="entry name" value="Alkyl_hydroperoxide_Rdtase_suF"/>
</dbReference>
<evidence type="ECO:0000256" key="9">
    <source>
        <dbReference type="PIRSR" id="PIRSR000238-1"/>
    </source>
</evidence>
<dbReference type="Gene3D" id="3.40.30.80">
    <property type="match status" value="1"/>
</dbReference>
<name>A0A0A2F3L1_9PORP</name>
<evidence type="ECO:0000313" key="13">
    <source>
        <dbReference type="EMBL" id="KGN85616.1"/>
    </source>
</evidence>
<evidence type="ECO:0000259" key="12">
    <source>
        <dbReference type="Pfam" id="PF13192"/>
    </source>
</evidence>
<dbReference type="SUPFAM" id="SSF51905">
    <property type="entry name" value="FAD/NAD(P)-binding domain"/>
    <property type="match status" value="1"/>
</dbReference>
<dbReference type="AlphaFoldDB" id="A0A0A2F3L1"/>
<evidence type="ECO:0000256" key="5">
    <source>
        <dbReference type="ARBA" id="ARBA00023002"/>
    </source>
</evidence>
<accession>A0A0A2F3L1</accession>
<keyword evidence="8 10" id="KW-0676">Redox-active center</keyword>
<feature type="disulfide bond" description="Redox-active" evidence="10">
    <location>
        <begin position="342"/>
        <end position="345"/>
    </location>
</feature>
<dbReference type="InterPro" id="IPR044142">
    <property type="entry name" value="AhpF_NTD_N"/>
</dbReference>
<dbReference type="PIRSF" id="PIRSF000238">
    <property type="entry name" value="AhpF"/>
    <property type="match status" value="1"/>
</dbReference>
<dbReference type="GO" id="GO:0032991">
    <property type="term" value="C:protein-containing complex"/>
    <property type="evidence" value="ECO:0007669"/>
    <property type="project" value="UniProtKB-ARBA"/>
</dbReference>